<evidence type="ECO:0000313" key="7">
    <source>
        <dbReference type="Ensembl" id="ENSSLUP00000004139.1"/>
    </source>
</evidence>
<dbReference type="SMART" id="SM00110">
    <property type="entry name" value="C1Q"/>
    <property type="match status" value="1"/>
</dbReference>
<keyword evidence="3 5" id="KW-0732">Signal</keyword>
<dbReference type="PROSITE" id="PS50871">
    <property type="entry name" value="C1Q"/>
    <property type="match status" value="1"/>
</dbReference>
<evidence type="ECO:0000259" key="6">
    <source>
        <dbReference type="PROSITE" id="PS50871"/>
    </source>
</evidence>
<dbReference type="InterPro" id="IPR001073">
    <property type="entry name" value="C1q_dom"/>
</dbReference>
<proteinExistence type="predicted"/>
<dbReference type="Gene3D" id="2.60.120.40">
    <property type="match status" value="1"/>
</dbReference>
<evidence type="ECO:0000256" key="2">
    <source>
        <dbReference type="ARBA" id="ARBA00022525"/>
    </source>
</evidence>
<dbReference type="Pfam" id="PF00386">
    <property type="entry name" value="C1q"/>
    <property type="match status" value="1"/>
</dbReference>
<name>A0A8C9X2R0_SANLU</name>
<evidence type="ECO:0000313" key="8">
    <source>
        <dbReference type="Proteomes" id="UP000694568"/>
    </source>
</evidence>
<keyword evidence="2" id="KW-0964">Secreted</keyword>
<accession>A0A8C9X2R0</accession>
<sequence length="253" mass="26947">MKSTILLFVSLFCGLILAQDDGSTTETENNSTPGSCFPDMCDILQQLGALKEKLSSVETRLADSETKLADSETRLAASETKLAASETRLAASETKLAASETRLAASETQIQELKNKESTKVVFSAASGGGDTATGPFNTDTTLVFRRVITNIGGAYSPFTGIFTAPVAGVYYFTMFYHAGGAHYSGLNLIKNNEDIVKTSDHPSSSDPSDNGGNAAFLQLQPGDTVFVRLATNNFIWGTDYHTTFSGFLVTSS</sequence>
<gene>
    <name evidence="7" type="primary">LOC116053271</name>
</gene>
<evidence type="ECO:0000256" key="3">
    <source>
        <dbReference type="ARBA" id="ARBA00022729"/>
    </source>
</evidence>
<organism evidence="7 8">
    <name type="scientific">Sander lucioperca</name>
    <name type="common">Pike-perch</name>
    <name type="synonym">Perca lucioperca</name>
    <dbReference type="NCBI Taxonomy" id="283035"/>
    <lineage>
        <taxon>Eukaryota</taxon>
        <taxon>Metazoa</taxon>
        <taxon>Chordata</taxon>
        <taxon>Craniata</taxon>
        <taxon>Vertebrata</taxon>
        <taxon>Euteleostomi</taxon>
        <taxon>Actinopterygii</taxon>
        <taxon>Neopterygii</taxon>
        <taxon>Teleostei</taxon>
        <taxon>Neoteleostei</taxon>
        <taxon>Acanthomorphata</taxon>
        <taxon>Eupercaria</taxon>
        <taxon>Perciformes</taxon>
        <taxon>Percoidei</taxon>
        <taxon>Percidae</taxon>
        <taxon>Luciopercinae</taxon>
        <taxon>Sander</taxon>
    </lineage>
</organism>
<dbReference type="Gene3D" id="1.20.5.340">
    <property type="match status" value="1"/>
</dbReference>
<reference evidence="7" key="1">
    <citation type="submission" date="2025-08" db="UniProtKB">
        <authorList>
            <consortium name="Ensembl"/>
        </authorList>
    </citation>
    <scope>IDENTIFICATION</scope>
</reference>
<dbReference type="GO" id="GO:0005576">
    <property type="term" value="C:extracellular region"/>
    <property type="evidence" value="ECO:0007669"/>
    <property type="project" value="UniProtKB-SubCell"/>
</dbReference>
<dbReference type="SUPFAM" id="SSF57997">
    <property type="entry name" value="Tropomyosin"/>
    <property type="match status" value="1"/>
</dbReference>
<dbReference type="Proteomes" id="UP000694568">
    <property type="component" value="Unplaced"/>
</dbReference>
<dbReference type="AlphaFoldDB" id="A0A8C9X2R0"/>
<protein>
    <submittedName>
        <fullName evidence="7">Collagen alpha-2(VIII) chain-like</fullName>
    </submittedName>
</protein>
<dbReference type="PRINTS" id="PR00007">
    <property type="entry name" value="COMPLEMNTC1Q"/>
</dbReference>
<dbReference type="PANTHER" id="PTHR22923">
    <property type="entry name" value="CEREBELLIN-RELATED"/>
    <property type="match status" value="1"/>
</dbReference>
<evidence type="ECO:0000256" key="1">
    <source>
        <dbReference type="ARBA" id="ARBA00004613"/>
    </source>
</evidence>
<dbReference type="Ensembl" id="ENSSLUT00000004267.1">
    <property type="protein sequence ID" value="ENSSLUP00000004139.1"/>
    <property type="gene ID" value="ENSSLUG00000001836.1"/>
</dbReference>
<dbReference type="SUPFAM" id="SSF49842">
    <property type="entry name" value="TNF-like"/>
    <property type="match status" value="1"/>
</dbReference>
<dbReference type="PANTHER" id="PTHR22923:SF102">
    <property type="entry name" value="CEREBELLIN 13-RELATED"/>
    <property type="match status" value="1"/>
</dbReference>
<dbReference type="InterPro" id="IPR050822">
    <property type="entry name" value="Cerebellin_Synaptic_Org"/>
</dbReference>
<feature type="coiled-coil region" evidence="4">
    <location>
        <begin position="47"/>
        <end position="116"/>
    </location>
</feature>
<evidence type="ECO:0000256" key="5">
    <source>
        <dbReference type="SAM" id="SignalP"/>
    </source>
</evidence>
<evidence type="ECO:0000256" key="4">
    <source>
        <dbReference type="SAM" id="Coils"/>
    </source>
</evidence>
<dbReference type="GeneTree" id="ENSGT00940000163520"/>
<comment type="subcellular location">
    <subcellularLocation>
        <location evidence="1">Secreted</location>
    </subcellularLocation>
</comment>
<dbReference type="InterPro" id="IPR008983">
    <property type="entry name" value="Tumour_necrosis_fac-like_dom"/>
</dbReference>
<reference evidence="7" key="2">
    <citation type="submission" date="2025-09" db="UniProtKB">
        <authorList>
            <consortium name="Ensembl"/>
        </authorList>
    </citation>
    <scope>IDENTIFICATION</scope>
</reference>
<feature type="chain" id="PRO_5034212167" evidence="5">
    <location>
        <begin position="19"/>
        <end position="253"/>
    </location>
</feature>
<feature type="signal peptide" evidence="5">
    <location>
        <begin position="1"/>
        <end position="18"/>
    </location>
</feature>
<feature type="domain" description="C1q" evidence="6">
    <location>
        <begin position="116"/>
        <end position="253"/>
    </location>
</feature>
<keyword evidence="4" id="KW-0175">Coiled coil</keyword>
<keyword evidence="8" id="KW-1185">Reference proteome</keyword>